<organism evidence="9 10">
    <name type="scientific">Fusarium globosum</name>
    <dbReference type="NCBI Taxonomy" id="78864"/>
    <lineage>
        <taxon>Eukaryota</taxon>
        <taxon>Fungi</taxon>
        <taxon>Dikarya</taxon>
        <taxon>Ascomycota</taxon>
        <taxon>Pezizomycotina</taxon>
        <taxon>Sordariomycetes</taxon>
        <taxon>Hypocreomycetidae</taxon>
        <taxon>Hypocreales</taxon>
        <taxon>Nectriaceae</taxon>
        <taxon>Fusarium</taxon>
        <taxon>Fusarium fujikuroi species complex</taxon>
    </lineage>
</organism>
<dbReference type="GO" id="GO:0016020">
    <property type="term" value="C:membrane"/>
    <property type="evidence" value="ECO:0007669"/>
    <property type="project" value="UniProtKB-SubCell"/>
</dbReference>
<keyword evidence="10" id="KW-1185">Reference proteome</keyword>
<feature type="transmembrane region" description="Helical" evidence="8">
    <location>
        <begin position="818"/>
        <end position="840"/>
    </location>
</feature>
<feature type="transmembrane region" description="Helical" evidence="8">
    <location>
        <begin position="211"/>
        <end position="233"/>
    </location>
</feature>
<comment type="caution">
    <text evidence="9">The sequence shown here is derived from an EMBL/GenBank/DDBJ whole genome shotgun (WGS) entry which is preliminary data.</text>
</comment>
<dbReference type="InterPro" id="IPR036259">
    <property type="entry name" value="MFS_trans_sf"/>
</dbReference>
<dbReference type="Pfam" id="PF07690">
    <property type="entry name" value="MFS_1"/>
    <property type="match status" value="2"/>
</dbReference>
<feature type="transmembrane region" description="Helical" evidence="8">
    <location>
        <begin position="146"/>
        <end position="166"/>
    </location>
</feature>
<keyword evidence="6" id="KW-0325">Glycoprotein</keyword>
<protein>
    <submittedName>
        <fullName evidence="9">Tartrate transporter</fullName>
    </submittedName>
</protein>
<evidence type="ECO:0000313" key="10">
    <source>
        <dbReference type="Proteomes" id="UP000532311"/>
    </source>
</evidence>
<feature type="transmembrane region" description="Helical" evidence="8">
    <location>
        <begin position="345"/>
        <end position="365"/>
    </location>
</feature>
<feature type="region of interest" description="Disordered" evidence="7">
    <location>
        <begin position="847"/>
        <end position="881"/>
    </location>
</feature>
<gene>
    <name evidence="9" type="ORF">FGLOB1_299</name>
</gene>
<evidence type="ECO:0000256" key="1">
    <source>
        <dbReference type="ARBA" id="ARBA00004141"/>
    </source>
</evidence>
<dbReference type="PANTHER" id="PTHR43791:SF49">
    <property type="entry name" value="TRANSPORTER, PUTATIVE (AFU_ORTHOLOGUE AFUA_4G04250)-RELATED"/>
    <property type="match status" value="1"/>
</dbReference>
<comment type="subcellular location">
    <subcellularLocation>
        <location evidence="1">Membrane</location>
        <topology evidence="1">Multi-pass membrane protein</topology>
    </subcellularLocation>
</comment>
<evidence type="ECO:0000256" key="2">
    <source>
        <dbReference type="ARBA" id="ARBA00022448"/>
    </source>
</evidence>
<dbReference type="Proteomes" id="UP000532311">
    <property type="component" value="Unassembled WGS sequence"/>
</dbReference>
<feature type="transmembrane region" description="Helical" evidence="8">
    <location>
        <begin position="404"/>
        <end position="427"/>
    </location>
</feature>
<dbReference type="PANTHER" id="PTHR43791">
    <property type="entry name" value="PERMEASE-RELATED"/>
    <property type="match status" value="1"/>
</dbReference>
<feature type="compositionally biased region" description="Basic and acidic residues" evidence="7">
    <location>
        <begin position="868"/>
        <end position="881"/>
    </location>
</feature>
<feature type="transmembrane region" description="Helical" evidence="8">
    <location>
        <begin position="784"/>
        <end position="806"/>
    </location>
</feature>
<keyword evidence="4 8" id="KW-1133">Transmembrane helix</keyword>
<feature type="transmembrane region" description="Helical" evidence="8">
    <location>
        <begin position="282"/>
        <end position="301"/>
    </location>
</feature>
<dbReference type="EMBL" id="JAAQPF010000008">
    <property type="protein sequence ID" value="KAF5721331.1"/>
    <property type="molecule type" value="Genomic_DNA"/>
</dbReference>
<dbReference type="InterPro" id="IPR011701">
    <property type="entry name" value="MFS"/>
</dbReference>
<keyword evidence="5 8" id="KW-0472">Membrane</keyword>
<feature type="compositionally biased region" description="Basic and acidic residues" evidence="7">
    <location>
        <begin position="15"/>
        <end position="24"/>
    </location>
</feature>
<evidence type="ECO:0000256" key="5">
    <source>
        <dbReference type="ARBA" id="ARBA00023136"/>
    </source>
</evidence>
<dbReference type="FunFam" id="1.20.1250.20:FF:000057">
    <property type="entry name" value="MFS general substrate transporter"/>
    <property type="match status" value="1"/>
</dbReference>
<dbReference type="AlphaFoldDB" id="A0A8H6DL09"/>
<evidence type="ECO:0000313" key="9">
    <source>
        <dbReference type="EMBL" id="KAF5721331.1"/>
    </source>
</evidence>
<proteinExistence type="predicted"/>
<feature type="transmembrane region" description="Helical" evidence="8">
    <location>
        <begin position="611"/>
        <end position="633"/>
    </location>
</feature>
<evidence type="ECO:0000256" key="7">
    <source>
        <dbReference type="SAM" id="MobiDB-lite"/>
    </source>
</evidence>
<accession>A0A8H6DL09</accession>
<name>A0A8H6DL09_9HYPO</name>
<feature type="transmembrane region" description="Helical" evidence="8">
    <location>
        <begin position="579"/>
        <end position="599"/>
    </location>
</feature>
<dbReference type="Gene3D" id="1.20.1250.20">
    <property type="entry name" value="MFS general substrate transporter like domains"/>
    <property type="match status" value="3"/>
</dbReference>
<dbReference type="SUPFAM" id="SSF103473">
    <property type="entry name" value="MFS general substrate transporter"/>
    <property type="match status" value="2"/>
</dbReference>
<keyword evidence="2" id="KW-0813">Transport</keyword>
<reference evidence="9 10" key="1">
    <citation type="submission" date="2020-05" db="EMBL/GenBank/DDBJ databases">
        <title>Identification and distribution of gene clusters putatively required for synthesis of sphingolipid metabolism inhibitors in phylogenetically diverse species of the filamentous fungus Fusarium.</title>
        <authorList>
            <person name="Kim H.-S."/>
            <person name="Busman M."/>
            <person name="Brown D.W."/>
            <person name="Divon H."/>
            <person name="Uhlig S."/>
            <person name="Proctor R.H."/>
        </authorList>
    </citation>
    <scope>NUCLEOTIDE SEQUENCE [LARGE SCALE GENOMIC DNA]</scope>
    <source>
        <strain evidence="9 10">NRRL 26131</strain>
    </source>
</reference>
<evidence type="ECO:0000256" key="6">
    <source>
        <dbReference type="ARBA" id="ARBA00023180"/>
    </source>
</evidence>
<evidence type="ECO:0000256" key="3">
    <source>
        <dbReference type="ARBA" id="ARBA00022692"/>
    </source>
</evidence>
<feature type="transmembrane region" description="Helical" evidence="8">
    <location>
        <begin position="119"/>
        <end position="140"/>
    </location>
</feature>
<feature type="region of interest" description="Disordered" evidence="7">
    <location>
        <begin position="1"/>
        <end position="29"/>
    </location>
</feature>
<dbReference type="FunFam" id="1.20.1250.20:FF:000013">
    <property type="entry name" value="MFS general substrate transporter"/>
    <property type="match status" value="1"/>
</dbReference>
<feature type="transmembrane region" description="Helical" evidence="8">
    <location>
        <begin position="321"/>
        <end position="338"/>
    </location>
</feature>
<sequence length="881" mass="98067">MAARNDFDSNPEVAGDEKNSDSRQESTTAVDPALEKKLVRKQDVRIIPLAAGIYLLCYLDRSNIGNAKVLNHTTGHDLLTETNMTNYDFTIALMVFLIAYALFEVPSNYFLKKMKPSRWIAFLMFAWGTITICLGAAHSYAVVTVLRFLLGVFEAGLFPGLVYYLTFWYKPEERSVRVATILASATLAGAFGGAIAYGVGHMNQVHGLSGWRWLFILEGIPSVISSAFVWFGLPDFPESASWLSAEEKDIAAYRLSEQGSHGDSKSMTWEDAKSTLLEWRLWCHYLIYFGISAPFSSLSLFTPSITAGLGFADLRAQLMTVPPYAAAYVVTLLVSWSADRHNARALHSAVFSLVGAVGFIASATLPADSYSPRYGCLIVAACGSFACIPPLLGWLSSNLHSTAAIGLAIALNISMGAPGQIVGVWIYKANEAKKGYPTGHWVNAGLLLFTMATLRNPGSQGYVPLADASPESTEDHVVFEPVKTWKGYIWDTWELPQDQRRLLFKVDAFILTFASIGYFLKNIDQTNINNAFLSGMEEDLEMFGNQLVTSFFESGFYPGIHYMLGSWYTPREIGKRAMLFWLAGSVGSMFSGFLQGAAYTNLNGVHGRAGWRWLFIIDGLITIPLAIAGYFFFPNLPQDGKRTWWTTEEEHILSVKRMQAIGRAGKQPWTKDRVKKVLSSWHTYHLPLLYILWNNGNPQAAMGYWLKSFNDKPAPVPGTSFTVPEINNRLKKIIFNILLLNMPLYSNVDGRKVVYWLSKIGHGAGPLILSWINEICSADTEKRALIVAIANDLAYVVQAVVPVFMWKTTDFPAARKGYTYSTILQVLLILETAFIQLLLWRDRRKPVRSRGAESPPPLIYSDEEEGEDGNKPGEPHFSHTT</sequence>
<evidence type="ECO:0000256" key="8">
    <source>
        <dbReference type="SAM" id="Phobius"/>
    </source>
</evidence>
<keyword evidence="3 8" id="KW-0812">Transmembrane</keyword>
<feature type="transmembrane region" description="Helical" evidence="8">
    <location>
        <begin position="84"/>
        <end position="103"/>
    </location>
</feature>
<dbReference type="GO" id="GO:0022857">
    <property type="term" value="F:transmembrane transporter activity"/>
    <property type="evidence" value="ECO:0007669"/>
    <property type="project" value="InterPro"/>
</dbReference>
<feature type="transmembrane region" description="Helical" evidence="8">
    <location>
        <begin position="178"/>
        <end position="199"/>
    </location>
</feature>
<evidence type="ECO:0000256" key="4">
    <source>
        <dbReference type="ARBA" id="ARBA00022989"/>
    </source>
</evidence>